<dbReference type="GO" id="GO:0005840">
    <property type="term" value="C:ribosome"/>
    <property type="evidence" value="ECO:0007669"/>
    <property type="project" value="InterPro"/>
</dbReference>
<dbReference type="EMBL" id="UYWY01025892">
    <property type="protein sequence ID" value="VDM50051.1"/>
    <property type="molecule type" value="Genomic_DNA"/>
</dbReference>
<reference evidence="3" key="1">
    <citation type="submission" date="2016-06" db="UniProtKB">
        <authorList>
            <consortium name="WormBaseParasite"/>
        </authorList>
    </citation>
    <scope>IDENTIFICATION</scope>
</reference>
<dbReference type="Pfam" id="PF00380">
    <property type="entry name" value="Ribosomal_S9"/>
    <property type="match status" value="1"/>
</dbReference>
<name>A0A183VDB0_TOXCA</name>
<organism evidence="2 3">
    <name type="scientific">Toxocara canis</name>
    <name type="common">Canine roundworm</name>
    <dbReference type="NCBI Taxonomy" id="6265"/>
    <lineage>
        <taxon>Eukaryota</taxon>
        <taxon>Metazoa</taxon>
        <taxon>Ecdysozoa</taxon>
        <taxon>Nematoda</taxon>
        <taxon>Chromadorea</taxon>
        <taxon>Rhabditida</taxon>
        <taxon>Spirurina</taxon>
        <taxon>Ascaridomorpha</taxon>
        <taxon>Ascaridoidea</taxon>
        <taxon>Toxocaridae</taxon>
        <taxon>Toxocara</taxon>
    </lineage>
</organism>
<evidence type="ECO:0000313" key="2">
    <source>
        <dbReference type="Proteomes" id="UP000050794"/>
    </source>
</evidence>
<gene>
    <name evidence="1" type="ORF">TCNE_LOCUS18730</name>
</gene>
<reference evidence="1 2" key="2">
    <citation type="submission" date="2018-11" db="EMBL/GenBank/DDBJ databases">
        <authorList>
            <consortium name="Pathogen Informatics"/>
        </authorList>
    </citation>
    <scope>NUCLEOTIDE SEQUENCE [LARGE SCALE GENOMIC DNA]</scope>
</reference>
<accession>A0A183VDB0</accession>
<dbReference type="AlphaFoldDB" id="A0A183VDB0"/>
<dbReference type="GO" id="GO:0006412">
    <property type="term" value="P:translation"/>
    <property type="evidence" value="ECO:0007669"/>
    <property type="project" value="InterPro"/>
</dbReference>
<evidence type="ECO:0000313" key="3">
    <source>
        <dbReference type="WBParaSite" id="TCNE_0001873401-mRNA-1"/>
    </source>
</evidence>
<dbReference type="WBParaSite" id="TCNE_0001873401-mRNA-1">
    <property type="protein sequence ID" value="TCNE_0001873401-mRNA-1"/>
    <property type="gene ID" value="TCNE_0001873401"/>
</dbReference>
<dbReference type="Gene3D" id="3.30.230.10">
    <property type="match status" value="1"/>
</dbReference>
<protein>
    <submittedName>
        <fullName evidence="3">Transposase</fullName>
    </submittedName>
</protein>
<sequence>MVRRNYDVGGISSLWELEFSRKQADLAEFRQMNAGLLTRDPRKRERSKVNQPGARAKWIWLEEALTDERRERVSISE</sequence>
<dbReference type="Proteomes" id="UP000050794">
    <property type="component" value="Unassembled WGS sequence"/>
</dbReference>
<evidence type="ECO:0000313" key="1">
    <source>
        <dbReference type="EMBL" id="VDM50051.1"/>
    </source>
</evidence>
<proteinExistence type="predicted"/>
<dbReference type="GO" id="GO:0003735">
    <property type="term" value="F:structural constituent of ribosome"/>
    <property type="evidence" value="ECO:0007669"/>
    <property type="project" value="InterPro"/>
</dbReference>
<dbReference type="InterPro" id="IPR000754">
    <property type="entry name" value="Ribosomal_uS9"/>
</dbReference>
<keyword evidence="2" id="KW-1185">Reference proteome</keyword>
<dbReference type="InterPro" id="IPR014721">
    <property type="entry name" value="Ribsml_uS5_D2-typ_fold_subgr"/>
</dbReference>